<dbReference type="GO" id="GO:1990077">
    <property type="term" value="C:primosome complex"/>
    <property type="evidence" value="ECO:0007669"/>
    <property type="project" value="UniProtKB-UniRule"/>
</dbReference>
<comment type="similarity">
    <text evidence="4">Belongs to the PriB family.</text>
</comment>
<dbReference type="HAMAP" id="MF_00720">
    <property type="entry name" value="PriB"/>
    <property type="match status" value="1"/>
</dbReference>
<dbReference type="EMBL" id="SMGD01000012">
    <property type="protein sequence ID" value="TCK58007.1"/>
    <property type="molecule type" value="Genomic_DNA"/>
</dbReference>
<gene>
    <name evidence="4" type="primary">priB</name>
    <name evidence="5" type="ORF">EV690_1712</name>
</gene>
<keyword evidence="1 4" id="KW-0639">Primosome</keyword>
<evidence type="ECO:0000256" key="3">
    <source>
        <dbReference type="ARBA" id="ARBA00023125"/>
    </source>
</evidence>
<proteinExistence type="inferred from homology"/>
<dbReference type="Proteomes" id="UP000295565">
    <property type="component" value="Unassembled WGS sequence"/>
</dbReference>
<organism evidence="5 6">
    <name type="scientific">Celerinatantimonas diazotrophica</name>
    <dbReference type="NCBI Taxonomy" id="412034"/>
    <lineage>
        <taxon>Bacteria</taxon>
        <taxon>Pseudomonadati</taxon>
        <taxon>Pseudomonadota</taxon>
        <taxon>Gammaproteobacteria</taxon>
        <taxon>Celerinatantimonadaceae</taxon>
        <taxon>Celerinatantimonas</taxon>
    </lineage>
</organism>
<keyword evidence="6" id="KW-1185">Reference proteome</keyword>
<evidence type="ECO:0000256" key="4">
    <source>
        <dbReference type="HAMAP-Rule" id="MF_00720"/>
    </source>
</evidence>
<dbReference type="RefSeq" id="WP_224054925.1">
    <property type="nucleotide sequence ID" value="NZ_OU594967.1"/>
</dbReference>
<dbReference type="AlphaFoldDB" id="A0A4R1K2E7"/>
<dbReference type="GO" id="GO:0003697">
    <property type="term" value="F:single-stranded DNA binding"/>
    <property type="evidence" value="ECO:0007669"/>
    <property type="project" value="UniProtKB-UniRule"/>
</dbReference>
<keyword evidence="2 4" id="KW-0235">DNA replication</keyword>
<dbReference type="Gene3D" id="2.40.50.140">
    <property type="entry name" value="Nucleic acid-binding proteins"/>
    <property type="match status" value="1"/>
</dbReference>
<dbReference type="SUPFAM" id="SSF50249">
    <property type="entry name" value="Nucleic acid-binding proteins"/>
    <property type="match status" value="1"/>
</dbReference>
<dbReference type="GO" id="GO:0006269">
    <property type="term" value="P:DNA replication, synthesis of primer"/>
    <property type="evidence" value="ECO:0007669"/>
    <property type="project" value="UniProtKB-KW"/>
</dbReference>
<dbReference type="PROSITE" id="PS50935">
    <property type="entry name" value="SSB"/>
    <property type="match status" value="1"/>
</dbReference>
<evidence type="ECO:0000313" key="5">
    <source>
        <dbReference type="EMBL" id="TCK58007.1"/>
    </source>
</evidence>
<name>A0A4R1K2E7_9GAMM</name>
<reference evidence="5 6" key="1">
    <citation type="submission" date="2019-03" db="EMBL/GenBank/DDBJ databases">
        <title>Genomic Encyclopedia of Type Strains, Phase IV (KMG-IV): sequencing the most valuable type-strain genomes for metagenomic binning, comparative biology and taxonomic classification.</title>
        <authorList>
            <person name="Goeker M."/>
        </authorList>
    </citation>
    <scope>NUCLEOTIDE SEQUENCE [LARGE SCALE GENOMIC DNA]</scope>
    <source>
        <strain evidence="5 6">DSM 18577</strain>
    </source>
</reference>
<dbReference type="PIRSF" id="PIRSF003135">
    <property type="entry name" value="Primosomal_n"/>
    <property type="match status" value="1"/>
</dbReference>
<comment type="subunit">
    <text evidence="4">Homodimer. Interacts with PriA and DnaT. Component of the replication restart primosome. Primosome assembly occurs via a 'hand-off' mechanism. PriA binds to replication forks, subsequently PriB then DnaT bind; DnaT then displaces ssDNA to generate the helicase loading substrate.</text>
</comment>
<keyword evidence="3 4" id="KW-0238">DNA-binding</keyword>
<dbReference type="NCBIfam" id="TIGR04418">
    <property type="entry name" value="PriB_gamma"/>
    <property type="match status" value="1"/>
</dbReference>
<comment type="caution">
    <text evidence="5">The sequence shown here is derived from an EMBL/GenBank/DDBJ whole genome shotgun (WGS) entry which is preliminary data.</text>
</comment>
<sequence>MENSLVIVGTLTKVPRYRKSPSGIEHCQFWLSHRSQQTEAGFVRSAQCFIAVVASGDKFSKQLLPLEMGCTVRVRGFLQTQRSRNGESKLVLHAQHIELLA</sequence>
<comment type="function">
    <text evidence="4">Involved in the restart of stalled replication forks, which reloads the replicative helicase on sites other than the origin of replication; the PriA-PriB pathway is the major replication restart pathway. During primosome assembly it facilitates complex formation between PriA and DnaT on DNA; stabilizes PriA on DNA. Stimulates the DNA unwinding activity of PriA helicase.</text>
</comment>
<accession>A0A4R1K2E7</accession>
<protein>
    <recommendedName>
        <fullName evidence="4">Replication restart protein PriB</fullName>
    </recommendedName>
</protein>
<dbReference type="InterPro" id="IPR023646">
    <property type="entry name" value="Prisomal_replication_PriB"/>
</dbReference>
<evidence type="ECO:0000256" key="1">
    <source>
        <dbReference type="ARBA" id="ARBA00022515"/>
    </source>
</evidence>
<dbReference type="InterPro" id="IPR000424">
    <property type="entry name" value="Primosome_PriB/ssb"/>
</dbReference>
<evidence type="ECO:0000256" key="2">
    <source>
        <dbReference type="ARBA" id="ARBA00022705"/>
    </source>
</evidence>
<dbReference type="InterPro" id="IPR012340">
    <property type="entry name" value="NA-bd_OB-fold"/>
</dbReference>
<dbReference type="Pfam" id="PF22657">
    <property type="entry name" value="SSB_1"/>
    <property type="match status" value="1"/>
</dbReference>
<evidence type="ECO:0000313" key="6">
    <source>
        <dbReference type="Proteomes" id="UP000295565"/>
    </source>
</evidence>